<sequence>MVEGPPSPVGVVPVTSREQDAVRILLLLDNAGEPVDVAERTLPGLDTAVCVVRSTVRLQKLDFWLRNPDYLADELLNDYEVSLEQPLLDIAASILDSEEPEVRRYPMLRHKFGAWENIDNALAVLRGAGLAARKRRGTVERVRQSDYYLLEKGREVAREIVAAEPVFGYYVSRVRLVVQLADGLGGTQLKRRQYLQREYAETPLREHISSVAPRARARLATLRAATHDKASGSGSDRQEGADEGV</sequence>
<feature type="compositionally biased region" description="Basic and acidic residues" evidence="1">
    <location>
        <begin position="225"/>
        <end position="245"/>
    </location>
</feature>
<protein>
    <submittedName>
        <fullName evidence="2">Uncharacterized protein</fullName>
    </submittedName>
</protein>
<evidence type="ECO:0000256" key="1">
    <source>
        <dbReference type="SAM" id="MobiDB-lite"/>
    </source>
</evidence>
<keyword evidence="3" id="KW-1185">Reference proteome</keyword>
<accession>A0A1G8ENT7</accession>
<evidence type="ECO:0000313" key="3">
    <source>
        <dbReference type="Proteomes" id="UP000198967"/>
    </source>
</evidence>
<name>A0A1G8ENT7_PSEOR</name>
<reference evidence="2 3" key="1">
    <citation type="submission" date="2016-10" db="EMBL/GenBank/DDBJ databases">
        <authorList>
            <person name="de Groot N.N."/>
        </authorList>
    </citation>
    <scope>NUCLEOTIDE SEQUENCE [LARGE SCALE GENOMIC DNA]</scope>
    <source>
        <strain evidence="2 3">CGMCC 4.3143</strain>
    </source>
</reference>
<dbReference type="EMBL" id="FNBE01000040">
    <property type="protein sequence ID" value="SDH71541.1"/>
    <property type="molecule type" value="Genomic_DNA"/>
</dbReference>
<proteinExistence type="predicted"/>
<organism evidence="2 3">
    <name type="scientific">Pseudonocardia oroxyli</name>
    <dbReference type="NCBI Taxonomy" id="366584"/>
    <lineage>
        <taxon>Bacteria</taxon>
        <taxon>Bacillati</taxon>
        <taxon>Actinomycetota</taxon>
        <taxon>Actinomycetes</taxon>
        <taxon>Pseudonocardiales</taxon>
        <taxon>Pseudonocardiaceae</taxon>
        <taxon>Pseudonocardia</taxon>
    </lineage>
</organism>
<gene>
    <name evidence="2" type="ORF">SAMN05216377_1407</name>
</gene>
<dbReference type="AlphaFoldDB" id="A0A1G8ENT7"/>
<dbReference type="STRING" id="366584.SAMN05216377_1407"/>
<feature type="region of interest" description="Disordered" evidence="1">
    <location>
        <begin position="223"/>
        <end position="245"/>
    </location>
</feature>
<dbReference type="RefSeq" id="WP_176921637.1">
    <property type="nucleotide sequence ID" value="NZ_FNBE01000040.1"/>
</dbReference>
<evidence type="ECO:0000313" key="2">
    <source>
        <dbReference type="EMBL" id="SDH71541.1"/>
    </source>
</evidence>
<dbReference type="Proteomes" id="UP000198967">
    <property type="component" value="Unassembled WGS sequence"/>
</dbReference>